<dbReference type="PANTHER" id="PTHR33803">
    <property type="entry name" value="IS1478 TRANSPOSASE"/>
    <property type="match status" value="1"/>
</dbReference>
<organism evidence="2 3">
    <name type="scientific">Marinomonas transparens</name>
    <dbReference type="NCBI Taxonomy" id="2795388"/>
    <lineage>
        <taxon>Bacteria</taxon>
        <taxon>Pseudomonadati</taxon>
        <taxon>Pseudomonadota</taxon>
        <taxon>Gammaproteobacteria</taxon>
        <taxon>Oceanospirillales</taxon>
        <taxon>Oceanospirillaceae</taxon>
        <taxon>Marinomonas</taxon>
    </lineage>
</organism>
<dbReference type="PANTHER" id="PTHR33803:SF3">
    <property type="entry name" value="BLL1974 PROTEIN"/>
    <property type="match status" value="1"/>
</dbReference>
<protein>
    <submittedName>
        <fullName evidence="2">Transposase</fullName>
    </submittedName>
</protein>
<accession>A0A934JQK1</accession>
<evidence type="ECO:0000313" key="3">
    <source>
        <dbReference type="Proteomes" id="UP000628710"/>
    </source>
</evidence>
<proteinExistence type="predicted"/>
<dbReference type="InterPro" id="IPR008490">
    <property type="entry name" value="Transposase_InsH_N"/>
</dbReference>
<feature type="non-terminal residue" evidence="2">
    <location>
        <position position="1"/>
    </location>
</feature>
<reference evidence="2" key="1">
    <citation type="submission" date="2020-12" db="EMBL/GenBank/DDBJ databases">
        <title>Marinomonas arctica sp. nov., a psychrotolerant bacterium isolated from the Arctic.</title>
        <authorList>
            <person name="Zhang Y."/>
        </authorList>
    </citation>
    <scope>NUCLEOTIDE SEQUENCE</scope>
    <source>
        <strain evidence="2">C1424</strain>
    </source>
</reference>
<sequence length="127" mass="14567">VGAAALPTRLMAGLLYLQHLHNLSDEMALEQWLESPYYQHFCGETFFQHDFPCHPTSLVKWRKRLGEEGCEWLLTQTIQAGLKLKVIKPASLKRVVVDTTVQEKNITFPTDAKLYNKARQQLTQVAK</sequence>
<gene>
    <name evidence="2" type="ORF">I8J31_20790</name>
</gene>
<evidence type="ECO:0000259" key="1">
    <source>
        <dbReference type="Pfam" id="PF05598"/>
    </source>
</evidence>
<dbReference type="RefSeq" id="WP_199470496.1">
    <property type="nucleotide sequence ID" value="NZ_JAEMNX010000091.1"/>
</dbReference>
<dbReference type="EMBL" id="JAEMNX010000091">
    <property type="protein sequence ID" value="MBJ7540106.1"/>
    <property type="molecule type" value="Genomic_DNA"/>
</dbReference>
<feature type="domain" description="Transposase InsH N-terminal" evidence="1">
    <location>
        <begin position="2"/>
        <end position="64"/>
    </location>
</feature>
<keyword evidence="3" id="KW-1185">Reference proteome</keyword>
<dbReference type="Pfam" id="PF05598">
    <property type="entry name" value="DUF772"/>
    <property type="match status" value="1"/>
</dbReference>
<comment type="caution">
    <text evidence="2">The sequence shown here is derived from an EMBL/GenBank/DDBJ whole genome shotgun (WGS) entry which is preliminary data.</text>
</comment>
<evidence type="ECO:0000313" key="2">
    <source>
        <dbReference type="EMBL" id="MBJ7540106.1"/>
    </source>
</evidence>
<feature type="non-terminal residue" evidence="2">
    <location>
        <position position="127"/>
    </location>
</feature>
<dbReference type="AlphaFoldDB" id="A0A934JQK1"/>
<dbReference type="Proteomes" id="UP000628710">
    <property type="component" value="Unassembled WGS sequence"/>
</dbReference>
<name>A0A934JQK1_9GAMM</name>